<sequence length="66" mass="7627">MYLHTVLWDEKVILWDLSPADPFFLLSEELPYYVFGINSIGYGTVLSCLSFYAGFLVRRSLQQTTT</sequence>
<proteinExistence type="predicted"/>
<dbReference type="AlphaFoldDB" id="A0A3M8AWI6"/>
<feature type="transmembrane region" description="Helical" evidence="1">
    <location>
        <begin position="32"/>
        <end position="57"/>
    </location>
</feature>
<keyword evidence="1" id="KW-0812">Transmembrane</keyword>
<dbReference type="EMBL" id="RHHS01000035">
    <property type="protein sequence ID" value="RNB55440.1"/>
    <property type="molecule type" value="Genomic_DNA"/>
</dbReference>
<comment type="caution">
    <text evidence="2">The sequence shown here is derived from an EMBL/GenBank/DDBJ whole genome shotgun (WGS) entry which is preliminary data.</text>
</comment>
<reference evidence="2 3" key="1">
    <citation type="submission" date="2018-10" db="EMBL/GenBank/DDBJ databases">
        <title>Phylogenomics of Brevibacillus.</title>
        <authorList>
            <person name="Dunlap C."/>
        </authorList>
    </citation>
    <scope>NUCLEOTIDE SEQUENCE [LARGE SCALE GENOMIC DNA]</scope>
    <source>
        <strain evidence="2 3">DSM 100115</strain>
    </source>
</reference>
<accession>A0A3M8AWI6</accession>
<keyword evidence="1" id="KW-0472">Membrane</keyword>
<keyword evidence="3" id="KW-1185">Reference proteome</keyword>
<evidence type="ECO:0000313" key="2">
    <source>
        <dbReference type="EMBL" id="RNB55440.1"/>
    </source>
</evidence>
<gene>
    <name evidence="2" type="ORF">EDM57_14940</name>
</gene>
<evidence type="ECO:0000256" key="1">
    <source>
        <dbReference type="SAM" id="Phobius"/>
    </source>
</evidence>
<evidence type="ECO:0000313" key="3">
    <source>
        <dbReference type="Proteomes" id="UP000268829"/>
    </source>
</evidence>
<dbReference type="Proteomes" id="UP000268829">
    <property type="component" value="Unassembled WGS sequence"/>
</dbReference>
<protein>
    <submittedName>
        <fullName evidence="2">Uncharacterized protein</fullName>
    </submittedName>
</protein>
<organism evidence="2 3">
    <name type="scientific">Brevibacillus gelatini</name>
    <dbReference type="NCBI Taxonomy" id="1655277"/>
    <lineage>
        <taxon>Bacteria</taxon>
        <taxon>Bacillati</taxon>
        <taxon>Bacillota</taxon>
        <taxon>Bacilli</taxon>
        <taxon>Bacillales</taxon>
        <taxon>Paenibacillaceae</taxon>
        <taxon>Brevibacillus</taxon>
    </lineage>
</organism>
<keyword evidence="1" id="KW-1133">Transmembrane helix</keyword>
<dbReference type="OrthoDB" id="9991085at2"/>
<name>A0A3M8AWI6_9BACL</name>